<gene>
    <name evidence="2" type="ORF">L873DRAFT_1814730</name>
</gene>
<evidence type="ECO:0000256" key="1">
    <source>
        <dbReference type="SAM" id="MobiDB-lite"/>
    </source>
</evidence>
<dbReference type="AlphaFoldDB" id="A0A3N4J7T3"/>
<protein>
    <submittedName>
        <fullName evidence="2">Uncharacterized protein</fullName>
    </submittedName>
</protein>
<feature type="compositionally biased region" description="Polar residues" evidence="1">
    <location>
        <begin position="13"/>
        <end position="23"/>
    </location>
</feature>
<sequence>MRELKKQAAGSCPITSNVDSRSTTPVIVKEKSHVPPPQPPMPGIMKCTFISPPPGGFLFFHF</sequence>
<proteinExistence type="predicted"/>
<name>A0A3N4J7T3_9PEZI</name>
<dbReference type="Proteomes" id="UP000276215">
    <property type="component" value="Unassembled WGS sequence"/>
</dbReference>
<evidence type="ECO:0000313" key="2">
    <source>
        <dbReference type="EMBL" id="RPA94245.1"/>
    </source>
</evidence>
<accession>A0A3N4J7T3</accession>
<reference evidence="2 3" key="1">
    <citation type="journal article" date="2018" name="Nat. Ecol. Evol.">
        <title>Pezizomycetes genomes reveal the molecular basis of ectomycorrhizal truffle lifestyle.</title>
        <authorList>
            <person name="Murat C."/>
            <person name="Payen T."/>
            <person name="Noel B."/>
            <person name="Kuo A."/>
            <person name="Morin E."/>
            <person name="Chen J."/>
            <person name="Kohler A."/>
            <person name="Krizsan K."/>
            <person name="Balestrini R."/>
            <person name="Da Silva C."/>
            <person name="Montanini B."/>
            <person name="Hainaut M."/>
            <person name="Levati E."/>
            <person name="Barry K.W."/>
            <person name="Belfiori B."/>
            <person name="Cichocki N."/>
            <person name="Clum A."/>
            <person name="Dockter R.B."/>
            <person name="Fauchery L."/>
            <person name="Guy J."/>
            <person name="Iotti M."/>
            <person name="Le Tacon F."/>
            <person name="Lindquist E.A."/>
            <person name="Lipzen A."/>
            <person name="Malagnac F."/>
            <person name="Mello A."/>
            <person name="Molinier V."/>
            <person name="Miyauchi S."/>
            <person name="Poulain J."/>
            <person name="Riccioni C."/>
            <person name="Rubini A."/>
            <person name="Sitrit Y."/>
            <person name="Splivallo R."/>
            <person name="Traeger S."/>
            <person name="Wang M."/>
            <person name="Zifcakova L."/>
            <person name="Wipf D."/>
            <person name="Zambonelli A."/>
            <person name="Paolocci F."/>
            <person name="Nowrousian M."/>
            <person name="Ottonello S."/>
            <person name="Baldrian P."/>
            <person name="Spatafora J.W."/>
            <person name="Henrissat B."/>
            <person name="Nagy L.G."/>
            <person name="Aury J.M."/>
            <person name="Wincker P."/>
            <person name="Grigoriev I.V."/>
            <person name="Bonfante P."/>
            <person name="Martin F.M."/>
        </authorList>
    </citation>
    <scope>NUCLEOTIDE SEQUENCE [LARGE SCALE GENOMIC DNA]</scope>
    <source>
        <strain evidence="2 3">120613-1</strain>
    </source>
</reference>
<keyword evidence="3" id="KW-1185">Reference proteome</keyword>
<dbReference type="OrthoDB" id="10571018at2759"/>
<dbReference type="EMBL" id="ML120440">
    <property type="protein sequence ID" value="RPA94245.1"/>
    <property type="molecule type" value="Genomic_DNA"/>
</dbReference>
<feature type="region of interest" description="Disordered" evidence="1">
    <location>
        <begin position="1"/>
        <end position="23"/>
    </location>
</feature>
<organism evidence="2 3">
    <name type="scientific">Choiromyces venosus 120613-1</name>
    <dbReference type="NCBI Taxonomy" id="1336337"/>
    <lineage>
        <taxon>Eukaryota</taxon>
        <taxon>Fungi</taxon>
        <taxon>Dikarya</taxon>
        <taxon>Ascomycota</taxon>
        <taxon>Pezizomycotina</taxon>
        <taxon>Pezizomycetes</taxon>
        <taxon>Pezizales</taxon>
        <taxon>Tuberaceae</taxon>
        <taxon>Choiromyces</taxon>
    </lineage>
</organism>
<evidence type="ECO:0000313" key="3">
    <source>
        <dbReference type="Proteomes" id="UP000276215"/>
    </source>
</evidence>